<comment type="caution">
    <text evidence="1">The sequence shown here is derived from an EMBL/GenBank/DDBJ whole genome shotgun (WGS) entry which is preliminary data.</text>
</comment>
<dbReference type="AlphaFoldDB" id="A0A401FQD8"/>
<dbReference type="Proteomes" id="UP000288096">
    <property type="component" value="Unassembled WGS sequence"/>
</dbReference>
<dbReference type="EMBL" id="BEXT01000001">
    <property type="protein sequence ID" value="GBC59170.1"/>
    <property type="molecule type" value="Genomic_DNA"/>
</dbReference>
<evidence type="ECO:0000313" key="1">
    <source>
        <dbReference type="EMBL" id="GBC59170.1"/>
    </source>
</evidence>
<protein>
    <submittedName>
        <fullName evidence="1">Uncharacterized protein</fullName>
    </submittedName>
</protein>
<name>A0A401FQD8_9BACT</name>
<organism evidence="1 2">
    <name type="scientific">Desulfonema ishimotonii</name>
    <dbReference type="NCBI Taxonomy" id="45657"/>
    <lineage>
        <taxon>Bacteria</taxon>
        <taxon>Pseudomonadati</taxon>
        <taxon>Thermodesulfobacteriota</taxon>
        <taxon>Desulfobacteria</taxon>
        <taxon>Desulfobacterales</taxon>
        <taxon>Desulfococcaceae</taxon>
        <taxon>Desulfonema</taxon>
    </lineage>
</organism>
<reference evidence="2" key="1">
    <citation type="submission" date="2017-11" db="EMBL/GenBank/DDBJ databases">
        <authorList>
            <person name="Watanabe M."/>
            <person name="Kojima H."/>
        </authorList>
    </citation>
    <scope>NUCLEOTIDE SEQUENCE [LARGE SCALE GENOMIC DNA]</scope>
    <source>
        <strain evidence="2">Tokyo 01</strain>
    </source>
</reference>
<sequence length="99" mass="11497">MGSFPALPFKGQSCEIRSVTIDSGGEMQGLPAKYKKQRKRNRFPGFTKKADSEYQGIRQYDRNIEIHHKNPRGEELTAEQKDFNRKLLKKRKPECSLVK</sequence>
<keyword evidence="2" id="KW-1185">Reference proteome</keyword>
<reference evidence="2" key="2">
    <citation type="submission" date="2019-01" db="EMBL/GenBank/DDBJ databases">
        <title>Genome sequence of Desulfonema ishimotonii strain Tokyo 01.</title>
        <authorList>
            <person name="Fukui M."/>
        </authorList>
    </citation>
    <scope>NUCLEOTIDE SEQUENCE [LARGE SCALE GENOMIC DNA]</scope>
    <source>
        <strain evidence="2">Tokyo 01</strain>
    </source>
</reference>
<evidence type="ECO:0000313" key="2">
    <source>
        <dbReference type="Proteomes" id="UP000288096"/>
    </source>
</evidence>
<proteinExistence type="predicted"/>
<gene>
    <name evidence="1" type="ORF">DENIS_0106</name>
</gene>
<accession>A0A401FQD8</accession>